<reference evidence="5 6" key="1">
    <citation type="submission" date="2010-12" db="EMBL/GenBank/DDBJ databases">
        <title>The Genome Sequence of Coprobacillus sp. strain 29_1.</title>
        <authorList>
            <consortium name="The Broad Institute Genome Sequencing Platform"/>
            <person name="Earl A."/>
            <person name="Ward D."/>
            <person name="Feldgarden M."/>
            <person name="Gevers D."/>
            <person name="Daigneault M."/>
            <person name="Sibley C.D."/>
            <person name="White A."/>
            <person name="Strauss J."/>
            <person name="Allen-Vercoe E."/>
            <person name="Young S.K."/>
            <person name="Zeng Q."/>
            <person name="Gargeya S."/>
            <person name="Fitzgerald M."/>
            <person name="Haas B."/>
            <person name="Abouelleil A."/>
            <person name="Alvarado L."/>
            <person name="Arachchi H.M."/>
            <person name="Berlin A."/>
            <person name="Brown A."/>
            <person name="Chapman S.B."/>
            <person name="Chen Z."/>
            <person name="Dunbar C."/>
            <person name="Freedman E."/>
            <person name="Gearin G."/>
            <person name="Gellesch M."/>
            <person name="Goldberg J."/>
            <person name="Griggs A."/>
            <person name="Gujja S."/>
            <person name="Heilman E."/>
            <person name="Heiman D."/>
            <person name="Howarth C."/>
            <person name="Larson L."/>
            <person name="Lui A."/>
            <person name="MacDonald P.J.P."/>
            <person name="Mehta T."/>
            <person name="Montmayeur A."/>
            <person name="Murphy C."/>
            <person name="Neiman D."/>
            <person name="Pearson M."/>
            <person name="Priest M."/>
            <person name="Roberts A."/>
            <person name="Saif S."/>
            <person name="Shea T."/>
            <person name="Shenoy N."/>
            <person name="Sisk P."/>
            <person name="Stolte C."/>
            <person name="Sykes S."/>
            <person name="White J."/>
            <person name="Yandava C."/>
            <person name="Nusbaum C."/>
            <person name="Birren B."/>
        </authorList>
    </citation>
    <scope>NUCLEOTIDE SEQUENCE [LARGE SCALE GENOMIC DNA]</scope>
    <source>
        <strain evidence="5 6">29_1</strain>
    </source>
</reference>
<dbReference type="PANTHER" id="PTHR32305:SF15">
    <property type="entry name" value="PROTEIN RHSA-RELATED"/>
    <property type="match status" value="1"/>
</dbReference>
<dbReference type="NCBIfam" id="TIGR03696">
    <property type="entry name" value="Rhs_assc_core"/>
    <property type="match status" value="1"/>
</dbReference>
<dbReference type="RefSeq" id="WP_008787393.1">
    <property type="nucleotide sequence ID" value="NZ_AKCB01000001.1"/>
</dbReference>
<dbReference type="InterPro" id="IPR031325">
    <property type="entry name" value="RHS_repeat"/>
</dbReference>
<dbReference type="SUPFAM" id="SSF69304">
    <property type="entry name" value="Tricorn protease N-terminal domain"/>
    <property type="match status" value="1"/>
</dbReference>
<dbReference type="NCBIfam" id="TIGR01643">
    <property type="entry name" value="YD_repeat_2x"/>
    <property type="match status" value="17"/>
</dbReference>
<dbReference type="eggNOG" id="COG3209">
    <property type="taxonomic scope" value="Bacteria"/>
</dbReference>
<feature type="compositionally biased region" description="Polar residues" evidence="2">
    <location>
        <begin position="2982"/>
        <end position="3004"/>
    </location>
</feature>
<evidence type="ECO:0000256" key="2">
    <source>
        <dbReference type="SAM" id="MobiDB-lite"/>
    </source>
</evidence>
<dbReference type="EMBL" id="ADKX01000001">
    <property type="protein sequence ID" value="EFW06728.1"/>
    <property type="molecule type" value="Genomic_DNA"/>
</dbReference>
<dbReference type="OrthoDB" id="9771173at2"/>
<name>E7G677_9FIRM</name>
<accession>E7G677</accession>
<dbReference type="Pfam" id="PF05593">
    <property type="entry name" value="RHS_repeat"/>
    <property type="match status" value="9"/>
</dbReference>
<evidence type="ECO:0000256" key="1">
    <source>
        <dbReference type="ARBA" id="ARBA00022737"/>
    </source>
</evidence>
<evidence type="ECO:0000313" key="5">
    <source>
        <dbReference type="EMBL" id="EFW06728.1"/>
    </source>
</evidence>
<dbReference type="InterPro" id="IPR022385">
    <property type="entry name" value="Rhs_assc_core"/>
</dbReference>
<dbReference type="Pfam" id="PF20148">
    <property type="entry name" value="DUF6531"/>
    <property type="match status" value="1"/>
</dbReference>
<dbReference type="Gene3D" id="2.180.10.10">
    <property type="entry name" value="RHS repeat-associated core"/>
    <property type="match status" value="7"/>
</dbReference>
<feature type="region of interest" description="Disordered" evidence="2">
    <location>
        <begin position="2971"/>
        <end position="3071"/>
    </location>
</feature>
<feature type="compositionally biased region" description="Polar residues" evidence="2">
    <location>
        <begin position="3025"/>
        <end position="3071"/>
    </location>
</feature>
<dbReference type="InterPro" id="IPR006530">
    <property type="entry name" value="YD"/>
</dbReference>
<comment type="caution">
    <text evidence="5">The sequence shown here is derived from an EMBL/GenBank/DDBJ whole genome shotgun (WGS) entry which is preliminary data.</text>
</comment>
<dbReference type="STRING" id="100884.GCA_000269565_01435"/>
<feature type="compositionally biased region" description="Low complexity" evidence="2">
    <location>
        <begin position="3008"/>
        <end position="3024"/>
    </location>
</feature>
<feature type="domain" description="Teneurin-like YD-shell" evidence="4">
    <location>
        <begin position="2267"/>
        <end position="2436"/>
    </location>
</feature>
<proteinExistence type="predicted"/>
<keyword evidence="6" id="KW-1185">Reference proteome</keyword>
<evidence type="ECO:0000259" key="3">
    <source>
        <dbReference type="Pfam" id="PF20148"/>
    </source>
</evidence>
<dbReference type="HOGENOM" id="CLU_000403_0_0_9"/>
<dbReference type="InterPro" id="IPR045351">
    <property type="entry name" value="DUF6531"/>
</dbReference>
<dbReference type="PANTHER" id="PTHR32305">
    <property type="match status" value="1"/>
</dbReference>
<evidence type="ECO:0000259" key="4">
    <source>
        <dbReference type="Pfam" id="PF25023"/>
    </source>
</evidence>
<sequence>MKHRIKNYSFQIFIVFICIQLGMSQVNASGFIRLYDATVTGQNVSLNNSSNNQNEVNETVSIGDTNQRESLFFETAKENIEDDLKEQGYKEDISKRTENSKTLSYDGIEQTIIYNEPVYYKKNNQLREYDNDFVKSKVRSSYTVYQNKSGDHHYQIPETLNQDSHIIIDNIELSLNHIEETQGEIKENTAYYHNAEDQKDYGITAYNTGMKIKSAISDKQHSLTQSYSLHLPEDYTVQLTDDHTAAYIYQEDKPMQVISAGCLKDADGNVIDLYDLELQLNEKELVIAPTQEKMKQLTTAPYSMEVSVKTVTNPDYSLIKLYGVRSGDKYKDKSYAPEVNSNYAHFAMVGRDPQGSINEGTPSPENVGLIKVDFNALVNKYIGEHRRIESASMSLRLATTIKNKSTLSMSRLNEKMPLFDNYNNLKWTKYESYFQKYKDRNQEYSPVRLDTKTVTRKPGTVQFISFNITDAIDDWYQGNPAHGLILEGDSADTKAQAIFNHASSNDLEVLPYMTVSHVQDGPINPNLSLDDTTLQMRPFTQSNGQGLLHFTALGFDGLSRPDSDVQIQVVDTVNQKVVYNQTTNAASTYRIFPLYDKIANAQQYYRKVSNYQMNERLLSSSLENNHLYQIKYKVTAYDKNGNVQATKNWTNSETFQLYKVGGFDRISRIIDFYGIKNTSQLRLDNHMFDSLLVQENLLFLRNPTKNQNKAYSSQTLTVNDKKAIDMALMGRGLHCEYGYEPVNYNTGNLYYNNQDAYFVEYGEKYYFERSYNSLAEKSGVYGNNWDLNWNYQLSFANNAALFSDGTGKILTFFKNGNSYQSPDGYQMTMKQEKVDEKIYYVDSGYYDQEETPVQEKVVVPIYDYIITDVSTHKVYRFNDEGYIQEVILDEYGHKMVYSYDSSYNVKQMKSSSGKVFTFTYNENHYLVSIQLPNYTKIQYDYDSQGNMIGFTDQKGYKIHYAYQGKGLLKTYTSRESNHIILTNEFDSLGRVIKQTDAKNQTVTFQYNSSYTKINGYDGKSEYVYLDSEKRTTKKVNQDGQVSSHTYNSDNQLTSTVEDGQKTQFIYNNQGQLVNEVRSDGKKSTYTYSGNNIIQKTDFDGKTTKYEYDSYGHVTKTINPDGTYTANRYNADGQMIYERDIHGLEKTYTYDKGNKVKETDQNGYTIQYTYDALGMINSQTDQENYKTEFVRDQRGQKIKEISPTSTKHYSYDGDGNLVYEEDGNGHGIYYKYDELSRLIEKKDAYGTVKTEYDVNGNIIQTTDELGFTKSYTYDALKNKTSYTNEEGYSEYYKYDDKNQLIETQDIKGISTYHTYNSLGQIIKEQRLDKINTYQYNDQGQLTEKNENGIITTFQYDQYGNISFKETNGMKEEYEYFYDQLLSQTIKGAKTTYDYDIYGRKIKETNALGDSTTYLYSPSGNLIQTTQPNGNIYTMTYDGDHHLLSTTDSLGNKTSAEYDANGNVIRSYDENGNVTTYTYTARNQKASMKDPLGNVYTYTYNAKGQLIKTADPLCNESITSYTPLGNVSQTTDSIGRSVETFYDEAGQVIEIKDVRGRSATQVYDDYHRLISSTNIYGKETRYTYDKFDRVIKTEDDYGHIKEMTYNDLGLPITETNEKDQKIIYEYNQYGYLIKTTDIRGNETTSQFNVLGQVISQTDERGIKTILTYDQVGNVLTKTTDKITTIYQYNQIGLLESETDHLGRTKSYQYDAKGNVIETKNALGYKTKNIYDANNNLIATINEKNQKTSFEYDALNRPFKQINPDLTFTLNAYDQVGRVIESTNELGYQQKVEYNDLDQEVAVIDAKGNQTTYEYNDQDLLSRTVYPNGSSTANIYDEKGQLIESLDVQANRYQYEYDKYGRKTKETSPNGYFKEYIYNAYDDVVQWNDNDGVLLTYEYNQYGQQISATNRAQQTSKTIYDALGRVQEEVDIRGNSSYIEYDVMNRMTRQTDVRGNITTYTYDELDRVTETRVNEKVTQQVYDCLGNVIKDIDALGYETSYEFDERNQLIKEINALGQETRYTYDATGHVLTVTNAKNQVKEYGYDELGQKTKEINEAGEERLYHYNHMGQVESIQTEDQKIIQYQFDISGNMIKIAVNKQDKYQFKYDNMNQLTEQKDAKQNTEFYTYDIRGNIKSYTDKNGTAIHYEYTPTNQLKRLYCDTIENEYQYDKYGQLIRAYRNTQKEASTFKYNQYGDIIEVTDPNDQSVQYTYDGYGRQFKVYYPSGQKVSYKYDDLDHVIEVKDGKQTTHYTYDALGREILEESLLQKKETTYNEIGQIIESKTNLKDKQISYQYEYDSLGNTRKEISNINGQKQTKEMAYDKAGQLITSRIAAGDDIRVSSYTYDESGNRILYEETVNGEKTIKHSSYNANDELMEDGKAIYRHDKQGNVIEKIYEDGHKEKMFYNDFNELVLMKSTNGKKIRYGYDALGNRISKEEKAPIDSKDFINYLKTDVKIPDLDKMITSYEELDEVLDRKKAEYQDAFSHELPNQTSTWLISEGIDVKTFYVNDITYEHTQVLELQQNKQVETYTYGNNRISMTIDDLSMNYIYDGKGNVISDDGLDKHIFTYDDFGKSLENINDSYAYRGENTEYNYQYLRARYYETANGRFLSRDDYLGERNASEYNQYIYALNNPSMYKDPSGHFSISAIADIMISSTKKLAQDHIDKGAELLSKGLDWMGKITGMKGATNVVKKEVNKAAKKTKKIVDEVTRNVKKAAAAVDKKKQQQQQKNSFIEYAKQHGIDEAYRKFKNMDGSLLEEAVKAYCDTLGLEYTSVKDALKSISKVEKGLSLLSKYTTICETIKHAGNVNESAVQSSVGYSSESSMHKVYLGKAIEVLSDTRAQACNFPGSNINVSAKINTIYNYPYGTKELTNEYASSMNSHCNDMIRHIWTSPEEYKAVRVWVGTGTYSGGRWEDAVYHVGSKQYHAYGNWLYTTFVPWGAEIQEHAELLEFLATIAGAANQSYNPYTGAGTVTGKDSIKGPSSTNGGESTNHANSSIGNSSVGDIGNTTSSGGHGSTGNSTSKGYASSGNTSPGYAPPSSSNSGYQGASGARTSLKNASSSVGSKLNGTVSELNNGYKIEIPNGNKPIVVRIMDEGSGGRSAPYFRVSIDGKGSLTLDGVLSSDRALTHIDLTDNYLEQITNMVTKYKGGK</sequence>
<dbReference type="GeneID" id="78229311"/>
<evidence type="ECO:0000313" key="6">
    <source>
        <dbReference type="Proteomes" id="UP000003157"/>
    </source>
</evidence>
<organism evidence="5 6">
    <name type="scientific">Coprobacillus cateniformis</name>
    <dbReference type="NCBI Taxonomy" id="100884"/>
    <lineage>
        <taxon>Bacteria</taxon>
        <taxon>Bacillati</taxon>
        <taxon>Bacillota</taxon>
        <taxon>Erysipelotrichia</taxon>
        <taxon>Erysipelotrichales</taxon>
        <taxon>Coprobacillaceae</taxon>
        <taxon>Coprobacillus</taxon>
    </lineage>
</organism>
<dbReference type="eggNOG" id="COG1388">
    <property type="taxonomic scope" value="Bacteria"/>
</dbReference>
<keyword evidence="1" id="KW-0677">Repeat</keyword>
<protein>
    <submittedName>
        <fullName evidence="5">Uncharacterized protein</fullName>
    </submittedName>
</protein>
<dbReference type="InterPro" id="IPR056823">
    <property type="entry name" value="TEN-like_YD-shell"/>
</dbReference>
<dbReference type="InterPro" id="IPR050708">
    <property type="entry name" value="T6SS_VgrG/RHS"/>
</dbReference>
<feature type="domain" description="Teneurin-like YD-shell" evidence="4">
    <location>
        <begin position="863"/>
        <end position="1057"/>
    </location>
</feature>
<feature type="domain" description="DUF6531" evidence="3">
    <location>
        <begin position="740"/>
        <end position="812"/>
    </location>
</feature>
<dbReference type="Proteomes" id="UP000003157">
    <property type="component" value="Unassembled WGS sequence"/>
</dbReference>
<feature type="domain" description="Teneurin-like YD-shell" evidence="4">
    <location>
        <begin position="2078"/>
        <end position="2217"/>
    </location>
</feature>
<dbReference type="Pfam" id="PF25023">
    <property type="entry name" value="TEN_YD-shell"/>
    <property type="match status" value="3"/>
</dbReference>
<gene>
    <name evidence="5" type="ORF">HMPREF9488_00265</name>
</gene>